<evidence type="ECO:0000256" key="5">
    <source>
        <dbReference type="PROSITE-ProRule" id="PRU00042"/>
    </source>
</evidence>
<dbReference type="Gene3D" id="3.30.160.60">
    <property type="entry name" value="Classic Zinc Finger"/>
    <property type="match status" value="1"/>
</dbReference>
<dbReference type="FunFam" id="3.30.160.60:FF:000100">
    <property type="entry name" value="Zinc finger 45-like"/>
    <property type="match status" value="1"/>
</dbReference>
<keyword evidence="2" id="KW-0677">Repeat</keyword>
<dbReference type="PROSITE" id="PS50157">
    <property type="entry name" value="ZINC_FINGER_C2H2_2"/>
    <property type="match status" value="2"/>
</dbReference>
<feature type="domain" description="C2H2-type" evidence="6">
    <location>
        <begin position="34"/>
        <end position="62"/>
    </location>
</feature>
<protein>
    <recommendedName>
        <fullName evidence="6">C2H2-type domain-containing protein</fullName>
    </recommendedName>
</protein>
<evidence type="ECO:0000256" key="3">
    <source>
        <dbReference type="ARBA" id="ARBA00022771"/>
    </source>
</evidence>
<evidence type="ECO:0000256" key="1">
    <source>
        <dbReference type="ARBA" id="ARBA00022723"/>
    </source>
</evidence>
<proteinExistence type="predicted"/>
<dbReference type="Proteomes" id="UP001367676">
    <property type="component" value="Unassembled WGS sequence"/>
</dbReference>
<keyword evidence="3 5" id="KW-0863">Zinc-finger</keyword>
<dbReference type="InterPro" id="IPR036236">
    <property type="entry name" value="Znf_C2H2_sf"/>
</dbReference>
<dbReference type="EMBL" id="JBBCAQ010000037">
    <property type="protein sequence ID" value="KAK7573700.1"/>
    <property type="molecule type" value="Genomic_DNA"/>
</dbReference>
<dbReference type="SUPFAM" id="SSF57667">
    <property type="entry name" value="beta-beta-alpha zinc fingers"/>
    <property type="match status" value="1"/>
</dbReference>
<gene>
    <name evidence="7" type="ORF">V9T40_010891</name>
</gene>
<evidence type="ECO:0000313" key="7">
    <source>
        <dbReference type="EMBL" id="KAK7573700.1"/>
    </source>
</evidence>
<evidence type="ECO:0000256" key="4">
    <source>
        <dbReference type="ARBA" id="ARBA00022833"/>
    </source>
</evidence>
<evidence type="ECO:0000259" key="6">
    <source>
        <dbReference type="PROSITE" id="PS50157"/>
    </source>
</evidence>
<keyword evidence="1" id="KW-0479">Metal-binding</keyword>
<keyword evidence="4" id="KW-0862">Zinc</keyword>
<dbReference type="InterPro" id="IPR013087">
    <property type="entry name" value="Znf_C2H2_type"/>
</dbReference>
<feature type="domain" description="C2H2-type" evidence="6">
    <location>
        <begin position="64"/>
        <end position="87"/>
    </location>
</feature>
<keyword evidence="8" id="KW-1185">Reference proteome</keyword>
<accession>A0AAN9XZ11</accession>
<organism evidence="7 8">
    <name type="scientific">Parthenolecanium corni</name>
    <dbReference type="NCBI Taxonomy" id="536013"/>
    <lineage>
        <taxon>Eukaryota</taxon>
        <taxon>Metazoa</taxon>
        <taxon>Ecdysozoa</taxon>
        <taxon>Arthropoda</taxon>
        <taxon>Hexapoda</taxon>
        <taxon>Insecta</taxon>
        <taxon>Pterygota</taxon>
        <taxon>Neoptera</taxon>
        <taxon>Paraneoptera</taxon>
        <taxon>Hemiptera</taxon>
        <taxon>Sternorrhyncha</taxon>
        <taxon>Coccoidea</taxon>
        <taxon>Coccidae</taxon>
        <taxon>Parthenolecanium</taxon>
    </lineage>
</organism>
<evidence type="ECO:0000313" key="8">
    <source>
        <dbReference type="Proteomes" id="UP001367676"/>
    </source>
</evidence>
<name>A0AAN9XZ11_9HEMI</name>
<dbReference type="GO" id="GO:0008270">
    <property type="term" value="F:zinc ion binding"/>
    <property type="evidence" value="ECO:0007669"/>
    <property type="project" value="UniProtKB-KW"/>
</dbReference>
<dbReference type="Pfam" id="PF00096">
    <property type="entry name" value="zf-C2H2"/>
    <property type="match status" value="2"/>
</dbReference>
<dbReference type="SMART" id="SM00355">
    <property type="entry name" value="ZnF_C2H2"/>
    <property type="match status" value="2"/>
</dbReference>
<dbReference type="AlphaFoldDB" id="A0AAN9XZ11"/>
<comment type="caution">
    <text evidence="7">The sequence shown here is derived from an EMBL/GenBank/DDBJ whole genome shotgun (WGS) entry which is preliminary data.</text>
</comment>
<evidence type="ECO:0000256" key="2">
    <source>
        <dbReference type="ARBA" id="ARBA00022737"/>
    </source>
</evidence>
<sequence length="93" mass="10697">MKLSLTSVFPITVETQQAFYGRRRSCSTTNTSVVFCPNHCGRKYKHEGSLRKHLRFECGVEKQFRCVNCGKSFTQKAHLLSHLLNIHKIVPVM</sequence>
<dbReference type="PROSITE" id="PS00028">
    <property type="entry name" value="ZINC_FINGER_C2H2_1"/>
    <property type="match status" value="1"/>
</dbReference>
<reference evidence="7 8" key="1">
    <citation type="submission" date="2024-03" db="EMBL/GenBank/DDBJ databases">
        <title>Adaptation during the transition from Ophiocordyceps entomopathogen to insect associate is accompanied by gene loss and intensified selection.</title>
        <authorList>
            <person name="Ward C.M."/>
            <person name="Onetto C.A."/>
            <person name="Borneman A.R."/>
        </authorList>
    </citation>
    <scope>NUCLEOTIDE SEQUENCE [LARGE SCALE GENOMIC DNA]</scope>
    <source>
        <strain evidence="7">AWRI1</strain>
        <tissue evidence="7">Single Adult Female</tissue>
    </source>
</reference>